<comment type="caution">
    <text evidence="2">The sequence shown here is derived from an EMBL/GenBank/DDBJ whole genome shotgun (WGS) entry which is preliminary data.</text>
</comment>
<proteinExistence type="predicted"/>
<evidence type="ECO:0000313" key="2">
    <source>
        <dbReference type="EMBL" id="ORY30116.1"/>
    </source>
</evidence>
<dbReference type="Proteomes" id="UP000193642">
    <property type="component" value="Unassembled WGS sequence"/>
</dbReference>
<dbReference type="AlphaFoldDB" id="A0A1Y2B5Z9"/>
<feature type="region of interest" description="Disordered" evidence="1">
    <location>
        <begin position="178"/>
        <end position="202"/>
    </location>
</feature>
<keyword evidence="3" id="KW-1185">Reference proteome</keyword>
<reference evidence="2 3" key="1">
    <citation type="submission" date="2016-07" db="EMBL/GenBank/DDBJ databases">
        <title>Pervasive Adenine N6-methylation of Active Genes in Fungi.</title>
        <authorList>
            <consortium name="DOE Joint Genome Institute"/>
            <person name="Mondo S.J."/>
            <person name="Dannebaum R.O."/>
            <person name="Kuo R.C."/>
            <person name="Labutti K."/>
            <person name="Haridas S."/>
            <person name="Kuo A."/>
            <person name="Salamov A."/>
            <person name="Ahrendt S.R."/>
            <person name="Lipzen A."/>
            <person name="Sullivan W."/>
            <person name="Andreopoulos W.B."/>
            <person name="Clum A."/>
            <person name="Lindquist E."/>
            <person name="Daum C."/>
            <person name="Ramamoorthy G.K."/>
            <person name="Gryganskyi A."/>
            <person name="Culley D."/>
            <person name="Magnuson J.K."/>
            <person name="James T.Y."/>
            <person name="O'Malley M.A."/>
            <person name="Stajich J.E."/>
            <person name="Spatafora J.W."/>
            <person name="Visel A."/>
            <person name="Grigoriev I.V."/>
        </authorList>
    </citation>
    <scope>NUCLEOTIDE SEQUENCE [LARGE SCALE GENOMIC DNA]</scope>
    <source>
        <strain evidence="2 3">JEL800</strain>
    </source>
</reference>
<evidence type="ECO:0000256" key="1">
    <source>
        <dbReference type="SAM" id="MobiDB-lite"/>
    </source>
</evidence>
<feature type="region of interest" description="Disordered" evidence="1">
    <location>
        <begin position="1"/>
        <end position="64"/>
    </location>
</feature>
<feature type="compositionally biased region" description="Low complexity" evidence="1">
    <location>
        <begin position="43"/>
        <end position="53"/>
    </location>
</feature>
<protein>
    <submittedName>
        <fullName evidence="2">Uncharacterized protein</fullName>
    </submittedName>
</protein>
<accession>A0A1Y2B5Z9</accession>
<organism evidence="2 3">
    <name type="scientific">Rhizoclosmatium globosum</name>
    <dbReference type="NCBI Taxonomy" id="329046"/>
    <lineage>
        <taxon>Eukaryota</taxon>
        <taxon>Fungi</taxon>
        <taxon>Fungi incertae sedis</taxon>
        <taxon>Chytridiomycota</taxon>
        <taxon>Chytridiomycota incertae sedis</taxon>
        <taxon>Chytridiomycetes</taxon>
        <taxon>Chytridiales</taxon>
        <taxon>Chytriomycetaceae</taxon>
        <taxon>Rhizoclosmatium</taxon>
    </lineage>
</organism>
<gene>
    <name evidence="2" type="ORF">BCR33DRAFT_724432</name>
</gene>
<sequence length="327" mass="37294">MTNKNQVPPTPFPSFATTPAPDPVSYATKAKFNQDDKAPFTPISPAKSISASSDPEHQNDDQTSECEFWNPRNAIIESDVDESFSSNSLSTDENKNTPVVQLPRDIVNKLHSAFKEITTTLHTALCTHKERIHRKKLIPRDKGFHAFYHSLPDGTDPYDALAKWETLSGRAKRNLRCAAKEAASSSKNQESDDSDDTKPKNRGLKAIDYFTQEKLTLKVYDRAEIAEKWETLPKSEKQRYYNRATRYRTLLSSPSPRPQPAWLPLPPIPSTEKLTGFTIFENQMKDKSLWRSDVKALWHALSKNEKRVYTHRASYLKSLEVLEKKVD</sequence>
<dbReference type="EMBL" id="MCGO01000084">
    <property type="protein sequence ID" value="ORY30116.1"/>
    <property type="molecule type" value="Genomic_DNA"/>
</dbReference>
<evidence type="ECO:0000313" key="3">
    <source>
        <dbReference type="Proteomes" id="UP000193642"/>
    </source>
</evidence>
<name>A0A1Y2B5Z9_9FUNG</name>